<reference evidence="4 5" key="1">
    <citation type="submission" date="2018-05" db="EMBL/GenBank/DDBJ databases">
        <title>Genetic diversity of glacier-inhabiting Cryobacterium bacteria in China and description of Cryobacterium mengkeensis sp. nov. and Arthrobacter glacialis sp. nov.</title>
        <authorList>
            <person name="Liu Q."/>
            <person name="Xin Y.-H."/>
        </authorList>
    </citation>
    <scope>NUCLEOTIDE SEQUENCE [LARGE SCALE GENOMIC DNA]</scope>
    <source>
        <strain evidence="4 5">GP3</strain>
    </source>
</reference>
<dbReference type="CDD" id="cd05233">
    <property type="entry name" value="SDR_c"/>
    <property type="match status" value="1"/>
</dbReference>
<keyword evidence="2" id="KW-0560">Oxidoreductase</keyword>
<dbReference type="RefSeq" id="WP_110107730.1">
    <property type="nucleotide sequence ID" value="NZ_JACBZZ010000001.1"/>
</dbReference>
<dbReference type="InterPro" id="IPR036291">
    <property type="entry name" value="NAD(P)-bd_dom_sf"/>
</dbReference>
<dbReference type="InterPro" id="IPR002347">
    <property type="entry name" value="SDR_fam"/>
</dbReference>
<dbReference type="GO" id="GO:0016491">
    <property type="term" value="F:oxidoreductase activity"/>
    <property type="evidence" value="ECO:0007669"/>
    <property type="project" value="UniProtKB-KW"/>
</dbReference>
<dbReference type="PANTHER" id="PTHR44196:SF1">
    <property type="entry name" value="DEHYDROGENASE_REDUCTASE SDR FAMILY MEMBER 7B"/>
    <property type="match status" value="1"/>
</dbReference>
<comment type="similarity">
    <text evidence="1">Belongs to the short-chain dehydrogenases/reductases (SDR) family.</text>
</comment>
<feature type="domain" description="Ketoreductase" evidence="3">
    <location>
        <begin position="3"/>
        <end position="198"/>
    </location>
</feature>
<dbReference type="InterPro" id="IPR020904">
    <property type="entry name" value="Sc_DH/Rdtase_CS"/>
</dbReference>
<sequence length="230" mass="24285">MERTALITGASGGIGRAIAESLAPTFHLYLAGRNRESLENLAAGLPSAKVLIGDLATESGIASVTSGVQNLDVLIHSAGVLHLGTVEELSLDQWRESLELNLLAPVALTQALLPQLRQSAGHLVMVNSGLGHRSVPGSGAYSASKFGMRAFADALRLEEGPRGVRVTSVHPGRVDTPMQEQMHSWEQKEYDGGAWIHPTQVASVVLSALDLGSNAAIDSININPAHQVHK</sequence>
<gene>
    <name evidence="4" type="ORF">CVS29_17105</name>
</gene>
<dbReference type="Gene3D" id="3.40.50.720">
    <property type="entry name" value="NAD(P)-binding Rossmann-like Domain"/>
    <property type="match status" value="1"/>
</dbReference>
<protein>
    <submittedName>
        <fullName evidence="4">Short chain dehydrogenase</fullName>
    </submittedName>
</protein>
<comment type="caution">
    <text evidence="4">The sequence shown here is derived from an EMBL/GenBank/DDBJ whole genome shotgun (WGS) entry which is preliminary data.</text>
</comment>
<keyword evidence="5" id="KW-1185">Reference proteome</keyword>
<organism evidence="4 5">
    <name type="scientific">Arthrobacter psychrochitiniphilus</name>
    <dbReference type="NCBI Taxonomy" id="291045"/>
    <lineage>
        <taxon>Bacteria</taxon>
        <taxon>Bacillati</taxon>
        <taxon>Actinomycetota</taxon>
        <taxon>Actinomycetes</taxon>
        <taxon>Micrococcales</taxon>
        <taxon>Micrococcaceae</taxon>
        <taxon>Arthrobacter</taxon>
    </lineage>
</organism>
<dbReference type="Proteomes" id="UP000246303">
    <property type="component" value="Unassembled WGS sequence"/>
</dbReference>
<evidence type="ECO:0000259" key="3">
    <source>
        <dbReference type="SMART" id="SM00822"/>
    </source>
</evidence>
<name>A0A2V3DMV4_9MICC</name>
<dbReference type="PANTHER" id="PTHR44196">
    <property type="entry name" value="DEHYDROGENASE/REDUCTASE SDR FAMILY MEMBER 7B"/>
    <property type="match status" value="1"/>
</dbReference>
<evidence type="ECO:0000256" key="2">
    <source>
        <dbReference type="ARBA" id="ARBA00023002"/>
    </source>
</evidence>
<dbReference type="GO" id="GO:0016020">
    <property type="term" value="C:membrane"/>
    <property type="evidence" value="ECO:0007669"/>
    <property type="project" value="TreeGrafter"/>
</dbReference>
<dbReference type="EMBL" id="QHLZ01000016">
    <property type="protein sequence ID" value="PXA64087.1"/>
    <property type="molecule type" value="Genomic_DNA"/>
</dbReference>
<evidence type="ECO:0000313" key="4">
    <source>
        <dbReference type="EMBL" id="PXA64087.1"/>
    </source>
</evidence>
<evidence type="ECO:0000256" key="1">
    <source>
        <dbReference type="ARBA" id="ARBA00006484"/>
    </source>
</evidence>
<proteinExistence type="inferred from homology"/>
<evidence type="ECO:0000313" key="5">
    <source>
        <dbReference type="Proteomes" id="UP000246303"/>
    </source>
</evidence>
<accession>A0A2V3DMV4</accession>
<dbReference type="SUPFAM" id="SSF51735">
    <property type="entry name" value="NAD(P)-binding Rossmann-fold domains"/>
    <property type="match status" value="1"/>
</dbReference>
<dbReference type="PRINTS" id="PR00081">
    <property type="entry name" value="GDHRDH"/>
</dbReference>
<dbReference type="OrthoDB" id="158573at2"/>
<dbReference type="SMART" id="SM00822">
    <property type="entry name" value="PKS_KR"/>
    <property type="match status" value="1"/>
</dbReference>
<dbReference type="NCBIfam" id="NF006073">
    <property type="entry name" value="PRK08219.1"/>
    <property type="match status" value="1"/>
</dbReference>
<dbReference type="PROSITE" id="PS00061">
    <property type="entry name" value="ADH_SHORT"/>
    <property type="match status" value="1"/>
</dbReference>
<dbReference type="InterPro" id="IPR057326">
    <property type="entry name" value="KR_dom"/>
</dbReference>
<dbReference type="Pfam" id="PF00106">
    <property type="entry name" value="adh_short"/>
    <property type="match status" value="1"/>
</dbReference>
<dbReference type="AlphaFoldDB" id="A0A2V3DMV4"/>